<evidence type="ECO:0000259" key="5">
    <source>
        <dbReference type="Pfam" id="PF00465"/>
    </source>
</evidence>
<dbReference type="PANTHER" id="PTHR11496">
    <property type="entry name" value="ALCOHOL DEHYDROGENASE"/>
    <property type="match status" value="1"/>
</dbReference>
<evidence type="ECO:0000256" key="4">
    <source>
        <dbReference type="ARBA" id="ARBA00023027"/>
    </source>
</evidence>
<dbReference type="Gene3D" id="1.20.1090.10">
    <property type="entry name" value="Dehydroquinate synthase-like - alpha domain"/>
    <property type="match status" value="1"/>
</dbReference>
<organism evidence="7 8">
    <name type="scientific">Aquibaculum arenosum</name>
    <dbReference type="NCBI Taxonomy" id="3032591"/>
    <lineage>
        <taxon>Bacteria</taxon>
        <taxon>Pseudomonadati</taxon>
        <taxon>Pseudomonadota</taxon>
        <taxon>Alphaproteobacteria</taxon>
        <taxon>Rhodospirillales</taxon>
        <taxon>Rhodovibrionaceae</taxon>
        <taxon>Aquibaculum</taxon>
    </lineage>
</organism>
<dbReference type="SUPFAM" id="SSF56796">
    <property type="entry name" value="Dehydroquinate synthase-like"/>
    <property type="match status" value="1"/>
</dbReference>
<evidence type="ECO:0000259" key="6">
    <source>
        <dbReference type="Pfam" id="PF25137"/>
    </source>
</evidence>
<feature type="domain" description="Fe-containing alcohol dehydrogenase-like C-terminal" evidence="6">
    <location>
        <begin position="193"/>
        <end position="375"/>
    </location>
</feature>
<evidence type="ECO:0000313" key="7">
    <source>
        <dbReference type="EMBL" id="MDF2097001.1"/>
    </source>
</evidence>
<evidence type="ECO:0000256" key="1">
    <source>
        <dbReference type="ARBA" id="ARBA00001962"/>
    </source>
</evidence>
<dbReference type="Proteomes" id="UP001215503">
    <property type="component" value="Unassembled WGS sequence"/>
</dbReference>
<dbReference type="RefSeq" id="WP_275823771.1">
    <property type="nucleotide sequence ID" value="NZ_JARHUD010000008.1"/>
</dbReference>
<name>A0ABT5YQE2_9PROT</name>
<keyword evidence="3 7" id="KW-0560">Oxidoreductase</keyword>
<keyword evidence="8" id="KW-1185">Reference proteome</keyword>
<proteinExistence type="inferred from homology"/>
<dbReference type="PANTHER" id="PTHR11496:SF102">
    <property type="entry name" value="ALCOHOL DEHYDROGENASE 4"/>
    <property type="match status" value="1"/>
</dbReference>
<accession>A0ABT5YQE2</accession>
<protein>
    <submittedName>
        <fullName evidence="7">Iron-containing alcohol dehydrogenase</fullName>
        <ecNumber evidence="7">1.1.1.1</ecNumber>
    </submittedName>
</protein>
<dbReference type="PROSITE" id="PS00913">
    <property type="entry name" value="ADH_IRON_1"/>
    <property type="match status" value="1"/>
</dbReference>
<evidence type="ECO:0000256" key="3">
    <source>
        <dbReference type="ARBA" id="ARBA00023002"/>
    </source>
</evidence>
<dbReference type="EC" id="1.1.1.1" evidence="7"/>
<comment type="cofactor">
    <cofactor evidence="1">
        <name>Fe cation</name>
        <dbReference type="ChEBI" id="CHEBI:24875"/>
    </cofactor>
</comment>
<sequence>MPAANAVASIEAVSPRLHFGVGSLVRLPAILAQDCGAVARVLLLVDPGVARSGERAADALRQAGHQVAVMTNVRSDPLAEDIDLAAAEARDFGAQAVVGLGGGSALDMAKLVAAMAPATDGVAGYCLGAQAFPDGALPMVLIPTTAGTGSEATRTAILTLASGAKVWAWGEGLRARAALLDPELTLTLPPALTAATGVDALVHAIEAFTSRRSHPLVGAPALQAIRLVRRALPRALAMPEDLEARGEMLLASWLAGQAIDLAGTGVAHALGHALGVLGHVHHGRAVGMSLRVALAGNAAAAPAAHAEVARAFGLEGGSETDLAGRLAPAFSAFLQEQGLDLALPPGLEASQLLEVALREENQPMLQANCRICTPEDLRALVYALQSEPL</sequence>
<dbReference type="EMBL" id="JARHUD010000008">
    <property type="protein sequence ID" value="MDF2097001.1"/>
    <property type="molecule type" value="Genomic_DNA"/>
</dbReference>
<dbReference type="Pfam" id="PF00465">
    <property type="entry name" value="Fe-ADH"/>
    <property type="match status" value="1"/>
</dbReference>
<comment type="similarity">
    <text evidence="2">Belongs to the iron-containing alcohol dehydrogenase family.</text>
</comment>
<dbReference type="Gene3D" id="3.40.50.1970">
    <property type="match status" value="1"/>
</dbReference>
<evidence type="ECO:0000313" key="8">
    <source>
        <dbReference type="Proteomes" id="UP001215503"/>
    </source>
</evidence>
<gene>
    <name evidence="7" type="ORF">P2G67_13545</name>
</gene>
<feature type="domain" description="Alcohol dehydrogenase iron-type/glycerol dehydrogenase GldA" evidence="5">
    <location>
        <begin position="15"/>
        <end position="182"/>
    </location>
</feature>
<comment type="caution">
    <text evidence="7">The sequence shown here is derived from an EMBL/GenBank/DDBJ whole genome shotgun (WGS) entry which is preliminary data.</text>
</comment>
<evidence type="ECO:0000256" key="2">
    <source>
        <dbReference type="ARBA" id="ARBA00007358"/>
    </source>
</evidence>
<dbReference type="GO" id="GO:0004022">
    <property type="term" value="F:alcohol dehydrogenase (NAD+) activity"/>
    <property type="evidence" value="ECO:0007669"/>
    <property type="project" value="UniProtKB-EC"/>
</dbReference>
<dbReference type="Pfam" id="PF25137">
    <property type="entry name" value="ADH_Fe_C"/>
    <property type="match status" value="1"/>
</dbReference>
<dbReference type="InterPro" id="IPR056798">
    <property type="entry name" value="ADH_Fe_C"/>
</dbReference>
<keyword evidence="4" id="KW-0520">NAD</keyword>
<dbReference type="InterPro" id="IPR018211">
    <property type="entry name" value="ADH_Fe_CS"/>
</dbReference>
<dbReference type="InterPro" id="IPR039697">
    <property type="entry name" value="Alcohol_dehydrogenase_Fe"/>
</dbReference>
<reference evidence="7 8" key="1">
    <citation type="submission" date="2023-03" db="EMBL/GenBank/DDBJ databases">
        <title>Fodinicurvata sp. CAU 1616 isolated from sea sendiment.</title>
        <authorList>
            <person name="Kim W."/>
        </authorList>
    </citation>
    <scope>NUCLEOTIDE SEQUENCE [LARGE SCALE GENOMIC DNA]</scope>
    <source>
        <strain evidence="7 8">CAU 1616</strain>
    </source>
</reference>
<dbReference type="InterPro" id="IPR001670">
    <property type="entry name" value="ADH_Fe/GldA"/>
</dbReference>